<protein>
    <submittedName>
        <fullName evidence="1">Uncharacterized protein</fullName>
    </submittedName>
</protein>
<gene>
    <name evidence="1" type="ORF">BFC18_14745</name>
</gene>
<name>A0A1E7ZA74_9ALTE</name>
<evidence type="ECO:0000313" key="1">
    <source>
        <dbReference type="EMBL" id="OFC70419.1"/>
    </source>
</evidence>
<reference evidence="1 2" key="1">
    <citation type="submission" date="2016-08" db="EMBL/GenBank/DDBJ databases">
        <authorList>
            <person name="Seilhamer J.J."/>
        </authorList>
    </citation>
    <scope>NUCLEOTIDE SEQUENCE [LARGE SCALE GENOMIC DNA]</scope>
    <source>
        <strain evidence="1 2">KCTC 42603</strain>
    </source>
</reference>
<organism evidence="1 2">
    <name type="scientific">Alteromonas confluentis</name>
    <dbReference type="NCBI Taxonomy" id="1656094"/>
    <lineage>
        <taxon>Bacteria</taxon>
        <taxon>Pseudomonadati</taxon>
        <taxon>Pseudomonadota</taxon>
        <taxon>Gammaproteobacteria</taxon>
        <taxon>Alteromonadales</taxon>
        <taxon>Alteromonadaceae</taxon>
        <taxon>Alteromonas/Salinimonas group</taxon>
        <taxon>Alteromonas</taxon>
    </lineage>
</organism>
<dbReference type="AlphaFoldDB" id="A0A1E7ZA74"/>
<comment type="caution">
    <text evidence="1">The sequence shown here is derived from an EMBL/GenBank/DDBJ whole genome shotgun (WGS) entry which is preliminary data.</text>
</comment>
<proteinExistence type="predicted"/>
<dbReference type="Proteomes" id="UP000175691">
    <property type="component" value="Unassembled WGS sequence"/>
</dbReference>
<accession>A0A1E7ZA74</accession>
<dbReference type="EMBL" id="MDHN01000029">
    <property type="protein sequence ID" value="OFC70419.1"/>
    <property type="molecule type" value="Genomic_DNA"/>
</dbReference>
<evidence type="ECO:0000313" key="2">
    <source>
        <dbReference type="Proteomes" id="UP000175691"/>
    </source>
</evidence>
<keyword evidence="2" id="KW-1185">Reference proteome</keyword>
<dbReference type="STRING" id="1656094.BFC18_14745"/>
<sequence length="80" mass="9206">MTFYNEETGEIKQSYFDGVITLALKGVQHADREIITRTNGALNIRPKEPHNGSSAFTWSSVNKCTRFNFNKKTYILLFFV</sequence>